<organism evidence="1 2">
    <name type="scientific">Alligator mississippiensis</name>
    <name type="common">American alligator</name>
    <dbReference type="NCBI Taxonomy" id="8496"/>
    <lineage>
        <taxon>Eukaryota</taxon>
        <taxon>Metazoa</taxon>
        <taxon>Chordata</taxon>
        <taxon>Craniata</taxon>
        <taxon>Vertebrata</taxon>
        <taxon>Euteleostomi</taxon>
        <taxon>Archelosauria</taxon>
        <taxon>Archosauria</taxon>
        <taxon>Crocodylia</taxon>
        <taxon>Alligatoridae</taxon>
        <taxon>Alligatorinae</taxon>
        <taxon>Alligator</taxon>
    </lineage>
</organism>
<protein>
    <submittedName>
        <fullName evidence="1">Uncharacterized protein</fullName>
    </submittedName>
</protein>
<accession>A0A151M2K6</accession>
<dbReference type="Proteomes" id="UP000050525">
    <property type="component" value="Unassembled WGS sequence"/>
</dbReference>
<evidence type="ECO:0000313" key="1">
    <source>
        <dbReference type="EMBL" id="KYO18690.1"/>
    </source>
</evidence>
<name>A0A151M2K6_ALLMI</name>
<proteinExistence type="predicted"/>
<evidence type="ECO:0000313" key="2">
    <source>
        <dbReference type="Proteomes" id="UP000050525"/>
    </source>
</evidence>
<comment type="caution">
    <text evidence="1">The sequence shown here is derived from an EMBL/GenBank/DDBJ whole genome shotgun (WGS) entry which is preliminary data.</text>
</comment>
<dbReference type="EMBL" id="AKHW03006780">
    <property type="protein sequence ID" value="KYO18690.1"/>
    <property type="molecule type" value="Genomic_DNA"/>
</dbReference>
<gene>
    <name evidence="1" type="ORF">Y1Q_0009140</name>
</gene>
<reference evidence="1 2" key="1">
    <citation type="journal article" date="2012" name="Genome Biol.">
        <title>Sequencing three crocodilian genomes to illuminate the evolution of archosaurs and amniotes.</title>
        <authorList>
            <person name="St John J.A."/>
            <person name="Braun E.L."/>
            <person name="Isberg S.R."/>
            <person name="Miles L.G."/>
            <person name="Chong A.Y."/>
            <person name="Gongora J."/>
            <person name="Dalzell P."/>
            <person name="Moran C."/>
            <person name="Bed'hom B."/>
            <person name="Abzhanov A."/>
            <person name="Burgess S.C."/>
            <person name="Cooksey A.M."/>
            <person name="Castoe T.A."/>
            <person name="Crawford N.G."/>
            <person name="Densmore L.D."/>
            <person name="Drew J.C."/>
            <person name="Edwards S.V."/>
            <person name="Faircloth B.C."/>
            <person name="Fujita M.K."/>
            <person name="Greenwold M.J."/>
            <person name="Hoffmann F.G."/>
            <person name="Howard J.M."/>
            <person name="Iguchi T."/>
            <person name="Janes D.E."/>
            <person name="Khan S.Y."/>
            <person name="Kohno S."/>
            <person name="de Koning A.J."/>
            <person name="Lance S.L."/>
            <person name="McCarthy F.M."/>
            <person name="McCormack J.E."/>
            <person name="Merchant M.E."/>
            <person name="Peterson D.G."/>
            <person name="Pollock D.D."/>
            <person name="Pourmand N."/>
            <person name="Raney B.J."/>
            <person name="Roessler K.A."/>
            <person name="Sanford J.R."/>
            <person name="Sawyer R.H."/>
            <person name="Schmidt C.J."/>
            <person name="Triplett E.W."/>
            <person name="Tuberville T.D."/>
            <person name="Venegas-Anaya M."/>
            <person name="Howard J.T."/>
            <person name="Jarvis E.D."/>
            <person name="Guillette L.J.Jr."/>
            <person name="Glenn T.C."/>
            <person name="Green R.E."/>
            <person name="Ray D.A."/>
        </authorList>
    </citation>
    <scope>NUCLEOTIDE SEQUENCE [LARGE SCALE GENOMIC DNA]</scope>
    <source>
        <strain evidence="1">KSC_2009_1</strain>
    </source>
</reference>
<sequence>MKGNCSPNSSYYFSEVYRVQTVLRAGSLRTAKSEHNRMLSAMRWIPALYRQSGSNWFAQVSASSLFPAVSSCPLNFNHCSLSMNMVYLCQPTHTHSQGHWMTQVSSTELFAYII</sequence>
<keyword evidence="2" id="KW-1185">Reference proteome</keyword>
<dbReference type="AlphaFoldDB" id="A0A151M2K6"/>